<keyword evidence="3" id="KW-1185">Reference proteome</keyword>
<reference evidence="2 3" key="1">
    <citation type="submission" date="2019-02" db="EMBL/GenBank/DDBJ databases">
        <title>Deep-cultivation of Planctomycetes and their phenomic and genomic characterization uncovers novel biology.</title>
        <authorList>
            <person name="Wiegand S."/>
            <person name="Jogler M."/>
            <person name="Boedeker C."/>
            <person name="Pinto D."/>
            <person name="Vollmers J."/>
            <person name="Rivas-Marin E."/>
            <person name="Kohn T."/>
            <person name="Peeters S.H."/>
            <person name="Heuer A."/>
            <person name="Rast P."/>
            <person name="Oberbeckmann S."/>
            <person name="Bunk B."/>
            <person name="Jeske O."/>
            <person name="Meyerdierks A."/>
            <person name="Storesund J.E."/>
            <person name="Kallscheuer N."/>
            <person name="Luecker S."/>
            <person name="Lage O.M."/>
            <person name="Pohl T."/>
            <person name="Merkel B.J."/>
            <person name="Hornburger P."/>
            <person name="Mueller R.-W."/>
            <person name="Bruemmer F."/>
            <person name="Labrenz M."/>
            <person name="Spormann A.M."/>
            <person name="Op Den Camp H."/>
            <person name="Overmann J."/>
            <person name="Amann R."/>
            <person name="Jetten M.S.M."/>
            <person name="Mascher T."/>
            <person name="Medema M.H."/>
            <person name="Devos D.P."/>
            <person name="Kaster A.-K."/>
            <person name="Ovreas L."/>
            <person name="Rohde M."/>
            <person name="Galperin M.Y."/>
            <person name="Jogler C."/>
        </authorList>
    </citation>
    <scope>NUCLEOTIDE SEQUENCE [LARGE SCALE GENOMIC DNA]</scope>
    <source>
        <strain evidence="2 3">Q31b</strain>
    </source>
</reference>
<dbReference type="SUPFAM" id="SSF46955">
    <property type="entry name" value="Putative DNA-binding domain"/>
    <property type="match status" value="1"/>
</dbReference>
<organism evidence="2 3">
    <name type="scientific">Novipirellula aureliae</name>
    <dbReference type="NCBI Taxonomy" id="2527966"/>
    <lineage>
        <taxon>Bacteria</taxon>
        <taxon>Pseudomonadati</taxon>
        <taxon>Planctomycetota</taxon>
        <taxon>Planctomycetia</taxon>
        <taxon>Pirellulales</taxon>
        <taxon>Pirellulaceae</taxon>
        <taxon>Novipirellula</taxon>
    </lineage>
</organism>
<dbReference type="Proteomes" id="UP000315471">
    <property type="component" value="Unassembled WGS sequence"/>
</dbReference>
<evidence type="ECO:0000259" key="1">
    <source>
        <dbReference type="Pfam" id="PF12728"/>
    </source>
</evidence>
<dbReference type="EMBL" id="SJPY01000007">
    <property type="protein sequence ID" value="TWU37506.1"/>
    <property type="molecule type" value="Genomic_DNA"/>
</dbReference>
<proteinExistence type="predicted"/>
<gene>
    <name evidence="2" type="ORF">Q31b_42940</name>
</gene>
<accession>A0A5C6DR77</accession>
<evidence type="ECO:0000313" key="2">
    <source>
        <dbReference type="EMBL" id="TWU37506.1"/>
    </source>
</evidence>
<sequence>MNRSHVAVSNVAGQAEEANGFAAAELVNARELARLLAVSERTLYRLKSTGELPQPVILGGSVRWRLSEIRNWIAKGCPHPTKPK</sequence>
<name>A0A5C6DR77_9BACT</name>
<dbReference type="RefSeq" id="WP_146601493.1">
    <property type="nucleotide sequence ID" value="NZ_SJPY01000007.1"/>
</dbReference>
<dbReference type="InterPro" id="IPR041657">
    <property type="entry name" value="HTH_17"/>
</dbReference>
<comment type="caution">
    <text evidence="2">The sequence shown here is derived from an EMBL/GenBank/DDBJ whole genome shotgun (WGS) entry which is preliminary data.</text>
</comment>
<dbReference type="OrthoDB" id="291753at2"/>
<feature type="domain" description="Helix-turn-helix" evidence="1">
    <location>
        <begin position="28"/>
        <end position="75"/>
    </location>
</feature>
<dbReference type="InterPro" id="IPR009061">
    <property type="entry name" value="DNA-bd_dom_put_sf"/>
</dbReference>
<evidence type="ECO:0000313" key="3">
    <source>
        <dbReference type="Proteomes" id="UP000315471"/>
    </source>
</evidence>
<dbReference type="AlphaFoldDB" id="A0A5C6DR77"/>
<dbReference type="Gene3D" id="1.10.238.160">
    <property type="match status" value="1"/>
</dbReference>
<protein>
    <submittedName>
        <fullName evidence="2">Prophage CP4-57 regulatory protein (AlpA)</fullName>
    </submittedName>
</protein>
<dbReference type="Pfam" id="PF12728">
    <property type="entry name" value="HTH_17"/>
    <property type="match status" value="1"/>
</dbReference>